<dbReference type="Proteomes" id="UP000886520">
    <property type="component" value="Chromosome 15"/>
</dbReference>
<keyword evidence="3" id="KW-1185">Reference proteome</keyword>
<dbReference type="OrthoDB" id="651546at2759"/>
<dbReference type="AlphaFoldDB" id="A0A9D4ZBG1"/>
<accession>A0A9D4ZBG1</accession>
<evidence type="ECO:0000259" key="1">
    <source>
        <dbReference type="Pfam" id="PF23156"/>
    </source>
</evidence>
<evidence type="ECO:0000313" key="2">
    <source>
        <dbReference type="EMBL" id="KAI5068919.1"/>
    </source>
</evidence>
<reference evidence="2" key="1">
    <citation type="submission" date="2021-01" db="EMBL/GenBank/DDBJ databases">
        <title>Adiantum capillus-veneris genome.</title>
        <authorList>
            <person name="Fang Y."/>
            <person name="Liao Q."/>
        </authorList>
    </citation>
    <scope>NUCLEOTIDE SEQUENCE</scope>
    <source>
        <strain evidence="2">H3</strain>
        <tissue evidence="2">Leaf</tissue>
    </source>
</reference>
<dbReference type="EMBL" id="JABFUD020000015">
    <property type="protein sequence ID" value="KAI5068919.1"/>
    <property type="molecule type" value="Genomic_DNA"/>
</dbReference>
<evidence type="ECO:0000313" key="3">
    <source>
        <dbReference type="Proteomes" id="UP000886520"/>
    </source>
</evidence>
<organism evidence="2 3">
    <name type="scientific">Adiantum capillus-veneris</name>
    <name type="common">Maidenhair fern</name>
    <dbReference type="NCBI Taxonomy" id="13818"/>
    <lineage>
        <taxon>Eukaryota</taxon>
        <taxon>Viridiplantae</taxon>
        <taxon>Streptophyta</taxon>
        <taxon>Embryophyta</taxon>
        <taxon>Tracheophyta</taxon>
        <taxon>Polypodiopsida</taxon>
        <taxon>Polypodiidae</taxon>
        <taxon>Polypodiales</taxon>
        <taxon>Pteridineae</taxon>
        <taxon>Pteridaceae</taxon>
        <taxon>Vittarioideae</taxon>
        <taxon>Adiantum</taxon>
    </lineage>
</organism>
<proteinExistence type="predicted"/>
<dbReference type="InterPro" id="IPR055482">
    <property type="entry name" value="DUF7054"/>
</dbReference>
<feature type="domain" description="DUF7054" evidence="1">
    <location>
        <begin position="13"/>
        <end position="71"/>
    </location>
</feature>
<sequence>MLMPTSWMDNIILEVRVVVSELKTVKGLIKTALAAFAKQGHNIATTSSSSSTDHYALYLSRFSLHGPLRFQLLMSAKNELMQAST</sequence>
<protein>
    <recommendedName>
        <fullName evidence="1">DUF7054 domain-containing protein</fullName>
    </recommendedName>
</protein>
<gene>
    <name evidence="2" type="ORF">GOP47_0015220</name>
</gene>
<dbReference type="Pfam" id="PF23156">
    <property type="entry name" value="DUF7054"/>
    <property type="match status" value="1"/>
</dbReference>
<comment type="caution">
    <text evidence="2">The sequence shown here is derived from an EMBL/GenBank/DDBJ whole genome shotgun (WGS) entry which is preliminary data.</text>
</comment>
<name>A0A9D4ZBG1_ADICA</name>